<dbReference type="EMBL" id="JAFIQS010000008">
    <property type="protein sequence ID" value="KAG5166739.1"/>
    <property type="molecule type" value="Genomic_DNA"/>
</dbReference>
<name>A0A8H7XWE7_PSICU</name>
<dbReference type="SUPFAM" id="SSF81383">
    <property type="entry name" value="F-box domain"/>
    <property type="match status" value="1"/>
</dbReference>
<evidence type="ECO:0000256" key="1">
    <source>
        <dbReference type="SAM" id="MobiDB-lite"/>
    </source>
</evidence>
<reference evidence="2" key="1">
    <citation type="submission" date="2021-02" db="EMBL/GenBank/DDBJ databases">
        <title>Psilocybe cubensis genome.</title>
        <authorList>
            <person name="Mckernan K.J."/>
            <person name="Crawford S."/>
            <person name="Trippe A."/>
            <person name="Kane L.T."/>
            <person name="Mclaughlin S."/>
        </authorList>
    </citation>
    <scope>NUCLEOTIDE SEQUENCE [LARGE SCALE GENOMIC DNA]</scope>
    <source>
        <strain evidence="2">MGC-MH-2018</strain>
    </source>
</reference>
<evidence type="ECO:0000313" key="2">
    <source>
        <dbReference type="EMBL" id="KAG5166739.1"/>
    </source>
</evidence>
<organism evidence="2">
    <name type="scientific">Psilocybe cubensis</name>
    <name type="common">Psychedelic mushroom</name>
    <name type="synonym">Stropharia cubensis</name>
    <dbReference type="NCBI Taxonomy" id="181762"/>
    <lineage>
        <taxon>Eukaryota</taxon>
        <taxon>Fungi</taxon>
        <taxon>Dikarya</taxon>
        <taxon>Basidiomycota</taxon>
        <taxon>Agaricomycotina</taxon>
        <taxon>Agaricomycetes</taxon>
        <taxon>Agaricomycetidae</taxon>
        <taxon>Agaricales</taxon>
        <taxon>Agaricineae</taxon>
        <taxon>Strophariaceae</taxon>
        <taxon>Psilocybe</taxon>
    </lineage>
</organism>
<feature type="region of interest" description="Disordered" evidence="1">
    <location>
        <begin position="1"/>
        <end position="25"/>
    </location>
</feature>
<dbReference type="AlphaFoldDB" id="A0A8H7XWE7"/>
<gene>
    <name evidence="2" type="ORF">JR316_008829</name>
</gene>
<protein>
    <recommendedName>
        <fullName evidence="3">F-box domain-containing protein</fullName>
    </recommendedName>
</protein>
<accession>A0A8H7XWE7</accession>
<dbReference type="InterPro" id="IPR036047">
    <property type="entry name" value="F-box-like_dom_sf"/>
</dbReference>
<sequence>MTLLAGGSDDKSISRKRKRMDVEESRMVHKRRHTLESKFLELPHDIHHIIINEFLDTADILSLAHTSNAFRYLCYDLYLQRQSVIQKNASPDIHKRRITMRINKYTPRLALLILMSSLRSNHFAQVHACLWIDLDPLYHFQNMMFNFLENSQLIVTGLSFLYTPQTLQTLSSEVPSLMMRLLASVGASCTFFYMWENPQFNAVTTTINSFGHHLDSNHINVDAIRPAMDGIVSMDLPLSFFDSPTIRTLAPHLLQGSSITSLVLSCSKTATLQDILNDVKMPAVSTMVLLVLSDVTQISFPTEFFHRHQSLQRLTLTNGCSNPVNHIAQGSILELPPLRTVTISSNYSGWRMSDQSLLASVSINPTNYRCAHNGVFCDEVRLLVGAVSQYQDTSPKFPYCLTFPGRIRNHVKLHSQNCTCFPKAHDQLAVNVHTLVLKFTRIMGTDSPLKDWVAFSSYISKWLKWFPDLKSLQITYMGPSSHTPNTELSLAQSLKYQSSKDLQTFQCGTEENYTAWYFQHDHWIPQS</sequence>
<comment type="caution">
    <text evidence="2">The sequence shown here is derived from an EMBL/GenBank/DDBJ whole genome shotgun (WGS) entry which is preliminary data.</text>
</comment>
<proteinExistence type="predicted"/>
<evidence type="ECO:0008006" key="3">
    <source>
        <dbReference type="Google" id="ProtNLM"/>
    </source>
</evidence>